<dbReference type="InterPro" id="IPR036852">
    <property type="entry name" value="Peptidase_S8/S53_dom_sf"/>
</dbReference>
<proteinExistence type="inferred from homology"/>
<keyword evidence="3" id="KW-0378">Hydrolase</keyword>
<accession>E4NVZ4</accession>
<geneLocation type="plasmid" evidence="7 8">
    <name>pHBOR03</name>
</geneLocation>
<dbReference type="EMBL" id="CP001693">
    <property type="protein sequence ID" value="ADQ69214.1"/>
    <property type="molecule type" value="Genomic_DNA"/>
</dbReference>
<evidence type="ECO:0000256" key="4">
    <source>
        <dbReference type="ARBA" id="ARBA00022825"/>
    </source>
</evidence>
<organism evidence="7 8">
    <name type="scientific">Halogeometricum borinquense (strain ATCC 700274 / DSM 11551 / JCM 10706 / KCTC 4070 / PR3)</name>
    <dbReference type="NCBI Taxonomy" id="469382"/>
    <lineage>
        <taxon>Archaea</taxon>
        <taxon>Methanobacteriati</taxon>
        <taxon>Methanobacteriota</taxon>
        <taxon>Stenosarchaea group</taxon>
        <taxon>Halobacteria</taxon>
        <taxon>Halobacteriales</taxon>
        <taxon>Haloferacaceae</taxon>
        <taxon>Halogeometricum</taxon>
    </lineage>
</organism>
<dbReference type="KEGG" id="hbo:Hbor_39000"/>
<keyword evidence="4" id="KW-0720">Serine protease</keyword>
<evidence type="ECO:0000256" key="3">
    <source>
        <dbReference type="ARBA" id="ARBA00022801"/>
    </source>
</evidence>
<evidence type="ECO:0000313" key="7">
    <source>
        <dbReference type="EMBL" id="ADQ69214.1"/>
    </source>
</evidence>
<comment type="caution">
    <text evidence="5">Lacks conserved residue(s) required for the propagation of feature annotation.</text>
</comment>
<evidence type="ECO:0000259" key="6">
    <source>
        <dbReference type="Pfam" id="PF00082"/>
    </source>
</evidence>
<reference evidence="8" key="1">
    <citation type="journal article" date="2009" name="Stand. Genomic Sci.">
        <title>Complete genome sequence of Halogeometricum borinquense type strain (PR3).</title>
        <authorList>
            <person name="Malfatti S."/>
            <person name="Tindall B.J."/>
            <person name="Schneider S."/>
            <person name="Fahnrich R."/>
            <person name="Lapidus A."/>
            <person name="Labuttii K."/>
            <person name="Copeland A."/>
            <person name="Glavina Del Rio T."/>
            <person name="Nolan M."/>
            <person name="Chen F."/>
            <person name="Lucas S."/>
            <person name="Tice H."/>
            <person name="Cheng J.F."/>
            <person name="Bruce D."/>
            <person name="Goodwin L."/>
            <person name="Pitluck S."/>
            <person name="Anderson I."/>
            <person name="Pati A."/>
            <person name="Ivanova N."/>
            <person name="Mavromatis K."/>
            <person name="Chen A."/>
            <person name="Palaniappan K."/>
            <person name="D'haeseleer P."/>
            <person name="Goker M."/>
            <person name="Bristow J."/>
            <person name="Eisen J.A."/>
            <person name="Markowitz V."/>
            <person name="Hugenholtz P."/>
            <person name="Kyrpides N.C."/>
            <person name="Klenk H.P."/>
            <person name="Chain P."/>
        </authorList>
    </citation>
    <scope>NUCLEOTIDE SEQUENCE [LARGE SCALE GENOMIC DNA]</scope>
    <source>
        <strain evidence="8">ATCC 700274 / DSM 11551 / JCM 10706 / KCTC 4070 / PR3</strain>
        <plasmid evidence="8">pHBOR03</plasmid>
    </source>
</reference>
<protein>
    <submittedName>
        <fullName evidence="7">Subtilisin-like serine protease</fullName>
    </submittedName>
</protein>
<evidence type="ECO:0000256" key="1">
    <source>
        <dbReference type="ARBA" id="ARBA00011073"/>
    </source>
</evidence>
<dbReference type="InterPro" id="IPR023827">
    <property type="entry name" value="Peptidase_S8_Asp-AS"/>
</dbReference>
<dbReference type="SUPFAM" id="SSF52743">
    <property type="entry name" value="Subtilisin-like"/>
    <property type="match status" value="1"/>
</dbReference>
<dbReference type="AlphaFoldDB" id="E4NVZ4"/>
<dbReference type="InterPro" id="IPR050131">
    <property type="entry name" value="Peptidase_S8_subtilisin-like"/>
</dbReference>
<evidence type="ECO:0000256" key="2">
    <source>
        <dbReference type="ARBA" id="ARBA00022670"/>
    </source>
</evidence>
<keyword evidence="7" id="KW-0614">Plasmid</keyword>
<sequence>MKGTRAFEAHDITTGSGIIVAVVDTGIDHTHPDLESQLDQKQSRLFRNSTVLTGTEKINVPTELEPVERFVATDIEGHSTQVAGIVAASQNETGIVGVAPDAKIISLRPFFFDELVGDILSLTSTFADLLVAIDYAIDIGVDVVNVSLTVGDPDPGSISRRRVYAALNRIIVHAIENGTTVVAAMGNDGIKRFLRIYPSYQ</sequence>
<dbReference type="Gene3D" id="3.40.50.200">
    <property type="entry name" value="Peptidase S8/S53 domain"/>
    <property type="match status" value="1"/>
</dbReference>
<dbReference type="InterPro" id="IPR015500">
    <property type="entry name" value="Peptidase_S8_subtilisin-rel"/>
</dbReference>
<name>E4NVZ4_HALBP</name>
<feature type="domain" description="Peptidase S8/S53" evidence="6">
    <location>
        <begin position="15"/>
        <end position="188"/>
    </location>
</feature>
<dbReference type="Proteomes" id="UP000006663">
    <property type="component" value="Plasmid pHBOR03"/>
</dbReference>
<keyword evidence="2 7" id="KW-0645">Protease</keyword>
<gene>
    <name evidence="7" type="ordered locus">Hbor_39000</name>
</gene>
<keyword evidence="8" id="KW-1185">Reference proteome</keyword>
<dbReference type="InterPro" id="IPR000209">
    <property type="entry name" value="Peptidase_S8/S53_dom"/>
</dbReference>
<dbReference type="GO" id="GO:0004252">
    <property type="term" value="F:serine-type endopeptidase activity"/>
    <property type="evidence" value="ECO:0007669"/>
    <property type="project" value="InterPro"/>
</dbReference>
<evidence type="ECO:0000313" key="8">
    <source>
        <dbReference type="Proteomes" id="UP000006663"/>
    </source>
</evidence>
<dbReference type="Pfam" id="PF00082">
    <property type="entry name" value="Peptidase_S8"/>
    <property type="match status" value="1"/>
</dbReference>
<dbReference type="PROSITE" id="PS00136">
    <property type="entry name" value="SUBTILASE_ASP"/>
    <property type="match status" value="1"/>
</dbReference>
<dbReference type="PRINTS" id="PR00723">
    <property type="entry name" value="SUBTILISIN"/>
</dbReference>
<dbReference type="PROSITE" id="PS51892">
    <property type="entry name" value="SUBTILASE"/>
    <property type="match status" value="1"/>
</dbReference>
<dbReference type="GO" id="GO:0006508">
    <property type="term" value="P:proteolysis"/>
    <property type="evidence" value="ECO:0007669"/>
    <property type="project" value="UniProtKB-KW"/>
</dbReference>
<comment type="similarity">
    <text evidence="1 5">Belongs to the peptidase S8 family.</text>
</comment>
<dbReference type="PANTHER" id="PTHR43806:SF11">
    <property type="entry name" value="CEREVISIN-RELATED"/>
    <property type="match status" value="1"/>
</dbReference>
<dbReference type="PANTHER" id="PTHR43806">
    <property type="entry name" value="PEPTIDASE S8"/>
    <property type="match status" value="1"/>
</dbReference>
<dbReference type="HOGENOM" id="CLU_1357872_0_0_2"/>
<evidence type="ECO:0000256" key="5">
    <source>
        <dbReference type="PROSITE-ProRule" id="PRU01240"/>
    </source>
</evidence>